<evidence type="ECO:0000313" key="1">
    <source>
        <dbReference type="EMBL" id="WTP91606.1"/>
    </source>
</evidence>
<dbReference type="Pfam" id="PF13489">
    <property type="entry name" value="Methyltransf_23"/>
    <property type="match status" value="1"/>
</dbReference>
<reference evidence="1" key="1">
    <citation type="submission" date="2022-10" db="EMBL/GenBank/DDBJ databases">
        <title>The complete genomes of actinobacterial strains from the NBC collection.</title>
        <authorList>
            <person name="Joergensen T.S."/>
            <person name="Alvarez Arevalo M."/>
            <person name="Sterndorff E.B."/>
            <person name="Faurdal D."/>
            <person name="Vuksanovic O."/>
            <person name="Mourched A.-S."/>
            <person name="Charusanti P."/>
            <person name="Shaw S."/>
            <person name="Blin K."/>
            <person name="Weber T."/>
        </authorList>
    </citation>
    <scope>NUCLEOTIDE SEQUENCE</scope>
    <source>
        <strain evidence="1">NBC 00180</strain>
    </source>
</reference>
<protein>
    <submittedName>
        <fullName evidence="1">Methyltransferase domain-containing protein</fullName>
    </submittedName>
</protein>
<dbReference type="EMBL" id="CP108140">
    <property type="protein sequence ID" value="WTP91606.1"/>
    <property type="molecule type" value="Genomic_DNA"/>
</dbReference>
<accession>A0AAU1I9Y1</accession>
<dbReference type="InterPro" id="IPR029063">
    <property type="entry name" value="SAM-dependent_MTases_sf"/>
</dbReference>
<dbReference type="GO" id="GO:0032259">
    <property type="term" value="P:methylation"/>
    <property type="evidence" value="ECO:0007669"/>
    <property type="project" value="UniProtKB-KW"/>
</dbReference>
<dbReference type="AlphaFoldDB" id="A0AAU1I9Y1"/>
<dbReference type="Gene3D" id="3.40.50.150">
    <property type="entry name" value="Vaccinia Virus protein VP39"/>
    <property type="match status" value="1"/>
</dbReference>
<name>A0AAU1I9Y1_9ACTN</name>
<organism evidence="1">
    <name type="scientific">Streptomyces sp. NBC_00180</name>
    <dbReference type="NCBI Taxonomy" id="2903632"/>
    <lineage>
        <taxon>Bacteria</taxon>
        <taxon>Bacillati</taxon>
        <taxon>Actinomycetota</taxon>
        <taxon>Actinomycetes</taxon>
        <taxon>Kitasatosporales</taxon>
        <taxon>Streptomycetaceae</taxon>
        <taxon>Streptomyces</taxon>
    </lineage>
</organism>
<dbReference type="SUPFAM" id="SSF53335">
    <property type="entry name" value="S-adenosyl-L-methionine-dependent methyltransferases"/>
    <property type="match status" value="1"/>
</dbReference>
<sequence length="277" mass="29628">MGQFNDLRDVAQLYDEKTRGSNSAMNLALASQDGLFFNHNGLHGGEIGDVPKIADDEGRLQLVHAMELELVRVGQEYLGDIGPGAVVLDAGCGAGGGAIVMHKNYGCAVEGVTLSLEQARFGQEAAAAHGVSAHVQFTVGDMGGYAEAAGPFDAVWACESTEHVDDLEKLFRSFRRALKPRGRIVVIAWCAGSGAEADKMKETVDRHYLTNISPPAEYRRAATAAGLTVTNEVDLTAPCVPYWQVRSTSDKATGSEKFMLPAFSSSLLTYNLFVLEA</sequence>
<dbReference type="PANTHER" id="PTHR44068">
    <property type="entry name" value="ZGC:194242"/>
    <property type="match status" value="1"/>
</dbReference>
<dbReference type="CDD" id="cd02440">
    <property type="entry name" value="AdoMet_MTases"/>
    <property type="match status" value="1"/>
</dbReference>
<keyword evidence="1" id="KW-0808">Transferase</keyword>
<gene>
    <name evidence="1" type="ORF">OG477_42960</name>
</gene>
<keyword evidence="1" id="KW-0489">Methyltransferase</keyword>
<dbReference type="InterPro" id="IPR050447">
    <property type="entry name" value="Erg6_SMT_methyltransf"/>
</dbReference>
<proteinExistence type="predicted"/>
<dbReference type="PANTHER" id="PTHR44068:SF11">
    <property type="entry name" value="GERANYL DIPHOSPHATE 2-C-METHYLTRANSFERASE"/>
    <property type="match status" value="1"/>
</dbReference>
<dbReference type="GO" id="GO:0008168">
    <property type="term" value="F:methyltransferase activity"/>
    <property type="evidence" value="ECO:0007669"/>
    <property type="project" value="UniProtKB-KW"/>
</dbReference>